<dbReference type="SUPFAM" id="SSF48008">
    <property type="entry name" value="GntR ligand-binding domain-like"/>
    <property type="match status" value="1"/>
</dbReference>
<dbReference type="Pfam" id="PF00392">
    <property type="entry name" value="GntR"/>
    <property type="match status" value="1"/>
</dbReference>
<dbReference type="PROSITE" id="PS50949">
    <property type="entry name" value="HTH_GNTR"/>
    <property type="match status" value="1"/>
</dbReference>
<dbReference type="GO" id="GO:0003700">
    <property type="term" value="F:DNA-binding transcription factor activity"/>
    <property type="evidence" value="ECO:0007669"/>
    <property type="project" value="InterPro"/>
</dbReference>
<dbReference type="InterPro" id="IPR036388">
    <property type="entry name" value="WH-like_DNA-bd_sf"/>
</dbReference>
<keyword evidence="1" id="KW-0805">Transcription regulation</keyword>
<dbReference type="PANTHER" id="PTHR43537:SF5">
    <property type="entry name" value="UXU OPERON TRANSCRIPTIONAL REGULATOR"/>
    <property type="match status" value="1"/>
</dbReference>
<dbReference type="Gene3D" id="1.20.120.530">
    <property type="entry name" value="GntR ligand-binding domain-like"/>
    <property type="match status" value="1"/>
</dbReference>
<dbReference type="PRINTS" id="PR00035">
    <property type="entry name" value="HTHGNTR"/>
</dbReference>
<keyword evidence="3" id="KW-0804">Transcription</keyword>
<evidence type="ECO:0000259" key="4">
    <source>
        <dbReference type="PROSITE" id="PS50949"/>
    </source>
</evidence>
<evidence type="ECO:0000256" key="2">
    <source>
        <dbReference type="ARBA" id="ARBA00023125"/>
    </source>
</evidence>
<evidence type="ECO:0000256" key="3">
    <source>
        <dbReference type="ARBA" id="ARBA00023163"/>
    </source>
</evidence>
<dbReference type="InterPro" id="IPR011711">
    <property type="entry name" value="GntR_C"/>
</dbReference>
<organism evidence="5 6">
    <name type="scientific">Leucobacter weissii</name>
    <dbReference type="NCBI Taxonomy" id="1983706"/>
    <lineage>
        <taxon>Bacteria</taxon>
        <taxon>Bacillati</taxon>
        <taxon>Actinomycetota</taxon>
        <taxon>Actinomycetes</taxon>
        <taxon>Micrococcales</taxon>
        <taxon>Microbacteriaceae</taxon>
        <taxon>Leucobacter</taxon>
    </lineage>
</organism>
<gene>
    <name evidence="5" type="ORF">J4H92_05940</name>
</gene>
<dbReference type="EMBL" id="JAGDYM010000005">
    <property type="protein sequence ID" value="MBO1901488.1"/>
    <property type="molecule type" value="Genomic_DNA"/>
</dbReference>
<dbReference type="Gene3D" id="1.10.10.10">
    <property type="entry name" value="Winged helix-like DNA-binding domain superfamily/Winged helix DNA-binding domain"/>
    <property type="match status" value="1"/>
</dbReference>
<evidence type="ECO:0000256" key="1">
    <source>
        <dbReference type="ARBA" id="ARBA00023015"/>
    </source>
</evidence>
<dbReference type="InterPro" id="IPR036390">
    <property type="entry name" value="WH_DNA-bd_sf"/>
</dbReference>
<dbReference type="SMART" id="SM00895">
    <property type="entry name" value="FCD"/>
    <property type="match status" value="1"/>
</dbReference>
<reference evidence="5" key="1">
    <citation type="submission" date="2021-03" db="EMBL/GenBank/DDBJ databases">
        <title>Leucobacter chromiisoli sp. nov., isolated from chromium-containing soil of chemical plant.</title>
        <authorList>
            <person name="Xu Z."/>
        </authorList>
    </citation>
    <scope>NUCLEOTIDE SEQUENCE</scope>
    <source>
        <strain evidence="5">S27</strain>
    </source>
</reference>
<evidence type="ECO:0000313" key="6">
    <source>
        <dbReference type="Proteomes" id="UP000664382"/>
    </source>
</evidence>
<dbReference type="InterPro" id="IPR008920">
    <property type="entry name" value="TF_FadR/GntR_C"/>
</dbReference>
<evidence type="ECO:0000313" key="5">
    <source>
        <dbReference type="EMBL" id="MBO1901488.1"/>
    </source>
</evidence>
<protein>
    <submittedName>
        <fullName evidence="5">GntR family transcriptional regulator</fullName>
    </submittedName>
</protein>
<dbReference type="InterPro" id="IPR000524">
    <property type="entry name" value="Tscrpt_reg_HTH_GntR"/>
</dbReference>
<dbReference type="SMART" id="SM00345">
    <property type="entry name" value="HTH_GNTR"/>
    <property type="match status" value="1"/>
</dbReference>
<dbReference type="AlphaFoldDB" id="A0A939MID5"/>
<dbReference type="Proteomes" id="UP000664382">
    <property type="component" value="Unassembled WGS sequence"/>
</dbReference>
<keyword evidence="2" id="KW-0238">DNA-binding</keyword>
<dbReference type="PANTHER" id="PTHR43537">
    <property type="entry name" value="TRANSCRIPTIONAL REGULATOR, GNTR FAMILY"/>
    <property type="match status" value="1"/>
</dbReference>
<keyword evidence="6" id="KW-1185">Reference proteome</keyword>
<dbReference type="RefSeq" id="WP_208097101.1">
    <property type="nucleotide sequence ID" value="NZ_JAGDYM010000005.1"/>
</dbReference>
<dbReference type="Pfam" id="PF07729">
    <property type="entry name" value="FCD"/>
    <property type="match status" value="1"/>
</dbReference>
<dbReference type="SUPFAM" id="SSF46785">
    <property type="entry name" value="Winged helix' DNA-binding domain"/>
    <property type="match status" value="1"/>
</dbReference>
<name>A0A939MID5_9MICO</name>
<proteinExistence type="predicted"/>
<sequence length="238" mass="26141">MPTTAVKRQAAPLREQVVQAMRSEIIDGTLVPGERLLEKALCERYGVSRTVIREVLRQLESESLVSVRPGHGPAVARLSPGEIAGLYEVRRELEGLAAELFARRADGAQAAALLALADRLETDYLEGDTESRGESKNEFYRLLLDGAGNPALATVLDGIHARIGIFRHFSFIDQERVKLSYVEILSIIEAAARDRDPAAARASSEHHIELAGKLAVLEYTKRYSSDPGETIAALRRIN</sequence>
<dbReference type="CDD" id="cd07377">
    <property type="entry name" value="WHTH_GntR"/>
    <property type="match status" value="1"/>
</dbReference>
<feature type="domain" description="HTH gntR-type" evidence="4">
    <location>
        <begin position="11"/>
        <end position="78"/>
    </location>
</feature>
<comment type="caution">
    <text evidence="5">The sequence shown here is derived from an EMBL/GenBank/DDBJ whole genome shotgun (WGS) entry which is preliminary data.</text>
</comment>
<accession>A0A939MID5</accession>
<dbReference type="GO" id="GO:0003677">
    <property type="term" value="F:DNA binding"/>
    <property type="evidence" value="ECO:0007669"/>
    <property type="project" value="UniProtKB-KW"/>
</dbReference>